<keyword evidence="2 8" id="KW-0560">Oxidoreductase</keyword>
<dbReference type="SMART" id="SM00846">
    <property type="entry name" value="Gp_dh_N"/>
    <property type="match status" value="1"/>
</dbReference>
<feature type="binding site" evidence="5">
    <location>
        <position position="34"/>
    </location>
    <ligand>
        <name>NAD(+)</name>
        <dbReference type="ChEBI" id="CHEBI:57540"/>
    </ligand>
</feature>
<evidence type="ECO:0000256" key="6">
    <source>
        <dbReference type="PIRSR" id="PIRSR000149-4"/>
    </source>
</evidence>
<feature type="binding site" evidence="5">
    <location>
        <begin position="12"/>
        <end position="13"/>
    </location>
    <ligand>
        <name>NAD(+)</name>
        <dbReference type="ChEBI" id="CHEBI:57540"/>
    </ligand>
</feature>
<dbReference type="PIRSF" id="PIRSF000149">
    <property type="entry name" value="GAP_DH"/>
    <property type="match status" value="1"/>
</dbReference>
<gene>
    <name evidence="10" type="ORF">A2840_00240</name>
</gene>
<evidence type="ECO:0000256" key="4">
    <source>
        <dbReference type="PIRSR" id="PIRSR000149-2"/>
    </source>
</evidence>
<accession>A0A1G1Y5I5</accession>
<feature type="active site" description="Nucleophile" evidence="3">
    <location>
        <position position="156"/>
    </location>
</feature>
<dbReference type="EMBL" id="MHIG01000012">
    <property type="protein sequence ID" value="OGY47603.1"/>
    <property type="molecule type" value="Genomic_DNA"/>
</dbReference>
<proteinExistence type="inferred from homology"/>
<dbReference type="Gene3D" id="3.30.360.10">
    <property type="entry name" value="Dihydrodipicolinate Reductase, domain 2"/>
    <property type="match status" value="1"/>
</dbReference>
<dbReference type="EC" id="1.2.1.-" evidence="8"/>
<protein>
    <recommendedName>
        <fullName evidence="8">Glyceraldehyde-3-phosphate dehydrogenase</fullName>
        <ecNumber evidence="8">1.2.1.-</ecNumber>
    </recommendedName>
</protein>
<evidence type="ECO:0000313" key="10">
    <source>
        <dbReference type="EMBL" id="OGY47603.1"/>
    </source>
</evidence>
<dbReference type="InterPro" id="IPR006424">
    <property type="entry name" value="Glyceraldehyde-3-P_DH_1"/>
</dbReference>
<reference evidence="10 11" key="1">
    <citation type="journal article" date="2016" name="Nat. Commun.">
        <title>Thousands of microbial genomes shed light on interconnected biogeochemical processes in an aquifer system.</title>
        <authorList>
            <person name="Anantharaman K."/>
            <person name="Brown C.T."/>
            <person name="Hug L.A."/>
            <person name="Sharon I."/>
            <person name="Castelle C.J."/>
            <person name="Probst A.J."/>
            <person name="Thomas B.C."/>
            <person name="Singh A."/>
            <person name="Wilkins M.J."/>
            <person name="Karaoz U."/>
            <person name="Brodie E.L."/>
            <person name="Williams K.H."/>
            <person name="Hubbard S.S."/>
            <person name="Banfield J.F."/>
        </authorList>
    </citation>
    <scope>NUCLEOTIDE SEQUENCE [LARGE SCALE GENOMIC DNA]</scope>
</reference>
<feature type="site" description="Activates thiol group during catalysis" evidence="6">
    <location>
        <position position="183"/>
    </location>
</feature>
<dbReference type="InterPro" id="IPR036291">
    <property type="entry name" value="NAD(P)-bd_dom_sf"/>
</dbReference>
<dbReference type="Pfam" id="PF00044">
    <property type="entry name" value="Gp_dh_N"/>
    <property type="match status" value="1"/>
</dbReference>
<evidence type="ECO:0000259" key="9">
    <source>
        <dbReference type="SMART" id="SM00846"/>
    </source>
</evidence>
<dbReference type="InterPro" id="IPR020828">
    <property type="entry name" value="GlycerAld_3-P_DH_NAD(P)-bd"/>
</dbReference>
<evidence type="ECO:0000256" key="3">
    <source>
        <dbReference type="PIRSR" id="PIRSR000149-1"/>
    </source>
</evidence>
<evidence type="ECO:0000256" key="1">
    <source>
        <dbReference type="ARBA" id="ARBA00007406"/>
    </source>
</evidence>
<feature type="binding site" evidence="5">
    <location>
        <position position="78"/>
    </location>
    <ligand>
        <name>NAD(+)</name>
        <dbReference type="ChEBI" id="CHEBI:57540"/>
    </ligand>
</feature>
<dbReference type="GO" id="GO:0051287">
    <property type="term" value="F:NAD binding"/>
    <property type="evidence" value="ECO:0007669"/>
    <property type="project" value="InterPro"/>
</dbReference>
<dbReference type="GO" id="GO:0006006">
    <property type="term" value="P:glucose metabolic process"/>
    <property type="evidence" value="ECO:0007669"/>
    <property type="project" value="InterPro"/>
</dbReference>
<dbReference type="InterPro" id="IPR020829">
    <property type="entry name" value="GlycerAld_3-P_DH_cat"/>
</dbReference>
<comment type="similarity">
    <text evidence="1 7">Belongs to the glyceraldehyde-3-phosphate dehydrogenase family.</text>
</comment>
<evidence type="ECO:0000256" key="5">
    <source>
        <dbReference type="PIRSR" id="PIRSR000149-3"/>
    </source>
</evidence>
<dbReference type="CDD" id="cd18126">
    <property type="entry name" value="GAPDH_I_C"/>
    <property type="match status" value="1"/>
</dbReference>
<comment type="caution">
    <text evidence="10">The sequence shown here is derived from an EMBL/GenBank/DDBJ whole genome shotgun (WGS) entry which is preliminary data.</text>
</comment>
<dbReference type="FunFam" id="3.40.50.720:FF:000001">
    <property type="entry name" value="Glyceraldehyde-3-phosphate dehydrogenase"/>
    <property type="match status" value="1"/>
</dbReference>
<dbReference type="Proteomes" id="UP000178385">
    <property type="component" value="Unassembled WGS sequence"/>
</dbReference>
<dbReference type="PANTHER" id="PTHR43148">
    <property type="entry name" value="GLYCERALDEHYDE-3-PHOSPHATE DEHYDROGENASE 2"/>
    <property type="match status" value="1"/>
</dbReference>
<feature type="binding site" evidence="4">
    <location>
        <begin position="214"/>
        <end position="215"/>
    </location>
    <ligand>
        <name>D-glyceraldehyde 3-phosphate</name>
        <dbReference type="ChEBI" id="CHEBI:59776"/>
    </ligand>
</feature>
<dbReference type="GO" id="GO:0050661">
    <property type="term" value="F:NADP binding"/>
    <property type="evidence" value="ECO:0007669"/>
    <property type="project" value="InterPro"/>
</dbReference>
<name>A0A1G1Y5I5_9BACT</name>
<sequence length="341" mass="36452">MSIRIAINGFGRIGRAAFKAALANREVEVVAVNDLTDAKTLAHLLKYDTVYGEYPAPVGVVKGMLKVGTTAVEVLAERDPAKLPWKRLKVDVVLECTGVFVKKKDASAHLAAGAKQVIISAPAKDEQTQNLVLGTKGTEQLVGKKGYDSVISMASCTTNCISPAMQVLQTVFGVEKAMMTTIHSYTADQNLVDGPHRDLRRARAAAQNIVPTTTGAAIATTKVVAGLNNIFDGIALRVPTVCASLSDITAVVKRKRVTVAQVNEAFKKAAKQPMYKGVLTVSGKPLVSSDFIGNTYSSIIDLEFTRVVGGNLVKVLAWYDNEMGYSTRLVELAATIGKKTK</sequence>
<evidence type="ECO:0000313" key="11">
    <source>
        <dbReference type="Proteomes" id="UP000178385"/>
    </source>
</evidence>
<feature type="binding site" evidence="5">
    <location>
        <position position="120"/>
    </location>
    <ligand>
        <name>NAD(+)</name>
        <dbReference type="ChEBI" id="CHEBI:57540"/>
    </ligand>
</feature>
<dbReference type="Pfam" id="PF02800">
    <property type="entry name" value="Gp_dh_C"/>
    <property type="match status" value="1"/>
</dbReference>
<dbReference type="Gene3D" id="3.40.50.720">
    <property type="entry name" value="NAD(P)-binding Rossmann-like Domain"/>
    <property type="match status" value="1"/>
</dbReference>
<feature type="binding site" evidence="5">
    <location>
        <position position="321"/>
    </location>
    <ligand>
        <name>NAD(+)</name>
        <dbReference type="ChEBI" id="CHEBI:57540"/>
    </ligand>
</feature>
<evidence type="ECO:0000256" key="8">
    <source>
        <dbReference type="RuleBase" id="RU361160"/>
    </source>
</evidence>
<dbReference type="SUPFAM" id="SSF51735">
    <property type="entry name" value="NAD(P)-binding Rossmann-fold domains"/>
    <property type="match status" value="1"/>
</dbReference>
<organism evidence="10 11">
    <name type="scientific">Candidatus Buchananbacteria bacterium RIFCSPHIGHO2_01_FULL_47_11b</name>
    <dbReference type="NCBI Taxonomy" id="1797537"/>
    <lineage>
        <taxon>Bacteria</taxon>
        <taxon>Candidatus Buchananiibacteriota</taxon>
    </lineage>
</organism>
<dbReference type="GO" id="GO:0016620">
    <property type="term" value="F:oxidoreductase activity, acting on the aldehyde or oxo group of donors, NAD or NADP as acceptor"/>
    <property type="evidence" value="ECO:0007669"/>
    <property type="project" value="InterPro"/>
</dbReference>
<keyword evidence="5" id="KW-0547">Nucleotide-binding</keyword>
<keyword evidence="5" id="KW-0520">NAD</keyword>
<dbReference type="PRINTS" id="PR00078">
    <property type="entry name" value="G3PDHDRGNASE"/>
</dbReference>
<feature type="domain" description="Glyceraldehyde 3-phosphate dehydrogenase NAD(P) binding" evidence="9">
    <location>
        <begin position="3"/>
        <end position="156"/>
    </location>
</feature>
<feature type="binding site" evidence="4">
    <location>
        <position position="237"/>
    </location>
    <ligand>
        <name>D-glyceraldehyde 3-phosphate</name>
        <dbReference type="ChEBI" id="CHEBI:59776"/>
    </ligand>
</feature>
<evidence type="ECO:0000256" key="7">
    <source>
        <dbReference type="RuleBase" id="RU000397"/>
    </source>
</evidence>
<evidence type="ECO:0000256" key="2">
    <source>
        <dbReference type="ARBA" id="ARBA00023002"/>
    </source>
</evidence>
<dbReference type="FunFam" id="3.30.360.10:FF:000002">
    <property type="entry name" value="Glyceraldehyde-3-phosphate dehydrogenase"/>
    <property type="match status" value="1"/>
</dbReference>
<feature type="binding site" evidence="4">
    <location>
        <begin position="155"/>
        <end position="157"/>
    </location>
    <ligand>
        <name>D-glyceraldehyde 3-phosphate</name>
        <dbReference type="ChEBI" id="CHEBI:59776"/>
    </ligand>
</feature>
<dbReference type="InterPro" id="IPR020831">
    <property type="entry name" value="GlycerAld/Erythrose_P_DH"/>
</dbReference>
<dbReference type="PROSITE" id="PS00071">
    <property type="entry name" value="GAPDH"/>
    <property type="match status" value="1"/>
</dbReference>
<dbReference type="NCBIfam" id="TIGR01534">
    <property type="entry name" value="GAPDH-I"/>
    <property type="match status" value="1"/>
</dbReference>
<dbReference type="InterPro" id="IPR020830">
    <property type="entry name" value="GlycerAld_3-P_DH_AS"/>
</dbReference>
<dbReference type="SUPFAM" id="SSF55347">
    <property type="entry name" value="Glyceraldehyde-3-phosphate dehydrogenase-like, C-terminal domain"/>
    <property type="match status" value="1"/>
</dbReference>
<feature type="binding site" evidence="4">
    <location>
        <position position="186"/>
    </location>
    <ligand>
        <name>D-glyceraldehyde 3-phosphate</name>
        <dbReference type="ChEBI" id="CHEBI:59776"/>
    </ligand>
</feature>
<dbReference type="CDD" id="cd05214">
    <property type="entry name" value="GAPDH_I_N"/>
    <property type="match status" value="1"/>
</dbReference>
<dbReference type="AlphaFoldDB" id="A0A1G1Y5I5"/>